<dbReference type="NCBIfam" id="NF001748">
    <property type="entry name" value="PRK00468.1"/>
    <property type="match status" value="1"/>
</dbReference>
<dbReference type="HAMAP" id="MF_00088">
    <property type="entry name" value="KhpA"/>
    <property type="match status" value="1"/>
</dbReference>
<evidence type="ECO:0000256" key="1">
    <source>
        <dbReference type="ARBA" id="ARBA00022490"/>
    </source>
</evidence>
<evidence type="ECO:0000313" key="4">
    <source>
        <dbReference type="EMBL" id="GKH03478.1"/>
    </source>
</evidence>
<dbReference type="PANTHER" id="PTHR34654">
    <property type="entry name" value="UPF0109 PROTEIN SCO5592"/>
    <property type="match status" value="1"/>
</dbReference>
<reference evidence="4" key="1">
    <citation type="submission" date="2022-01" db="EMBL/GenBank/DDBJ databases">
        <title>Novel bile acid biosynthetic pathways are enriched in the microbiome of centenarians.</title>
        <authorList>
            <person name="Sato Y."/>
            <person name="Atarashi K."/>
            <person name="Plichta R.D."/>
            <person name="Arai Y."/>
            <person name="Sasajima S."/>
            <person name="Kearney M.S."/>
            <person name="Suda W."/>
            <person name="Takeshita K."/>
            <person name="Sasaki T."/>
            <person name="Okamoto S."/>
            <person name="Skelly N.A."/>
            <person name="Okamura Y."/>
            <person name="Vlamakis H."/>
            <person name="Li Y."/>
            <person name="Tanoue T."/>
            <person name="Takei H."/>
            <person name="Nittono H."/>
            <person name="Narushima S."/>
            <person name="Irie J."/>
            <person name="Itoh H."/>
            <person name="Moriya K."/>
            <person name="Sugiura Y."/>
            <person name="Suematsu M."/>
            <person name="Moritoki N."/>
            <person name="Shibata S."/>
            <person name="Littman R.D."/>
            <person name="Fischbach A.M."/>
            <person name="Uwamino Y."/>
            <person name="Inoue T."/>
            <person name="Honda A."/>
            <person name="Hattori M."/>
            <person name="Murai T."/>
            <person name="Xavier J.R."/>
            <person name="Hirose N."/>
            <person name="Honda K."/>
        </authorList>
    </citation>
    <scope>NUCLEOTIDE SEQUENCE</scope>
    <source>
        <strain evidence="4">CE91-St55</strain>
    </source>
</reference>
<keyword evidence="2 3" id="KW-0694">RNA-binding</keyword>
<dbReference type="AlphaFoldDB" id="A0A174JQZ7"/>
<proteinExistence type="inferred from homology"/>
<keyword evidence="3" id="KW-0961">Cell wall biogenesis/degradation</keyword>
<evidence type="ECO:0000313" key="5">
    <source>
        <dbReference type="Proteomes" id="UP001055091"/>
    </source>
</evidence>
<evidence type="ECO:0000256" key="2">
    <source>
        <dbReference type="ARBA" id="ARBA00022884"/>
    </source>
</evidence>
<dbReference type="GO" id="GO:0071555">
    <property type="term" value="P:cell wall organization"/>
    <property type="evidence" value="ECO:0007669"/>
    <property type="project" value="UniProtKB-KW"/>
</dbReference>
<comment type="similarity">
    <text evidence="3">Belongs to the KhpA RNA-binding protein family.</text>
</comment>
<keyword evidence="3" id="KW-0143">Chaperone</keyword>
<dbReference type="CDD" id="cd22533">
    <property type="entry name" value="KH-II_YlqC-like"/>
    <property type="match status" value="1"/>
</dbReference>
<dbReference type="InterPro" id="IPR020627">
    <property type="entry name" value="KhpA"/>
</dbReference>
<dbReference type="SUPFAM" id="SSF54814">
    <property type="entry name" value="Prokaryotic type KH domain (KH-domain type II)"/>
    <property type="match status" value="1"/>
</dbReference>
<comment type="subunit">
    <text evidence="3">Forms a complex with KhpB.</text>
</comment>
<comment type="subcellular location">
    <subcellularLocation>
        <location evidence="3">Cytoplasm</location>
    </subcellularLocation>
</comment>
<evidence type="ECO:0000256" key="3">
    <source>
        <dbReference type="HAMAP-Rule" id="MF_00088"/>
    </source>
</evidence>
<dbReference type="GO" id="GO:0009252">
    <property type="term" value="P:peptidoglycan biosynthetic process"/>
    <property type="evidence" value="ECO:0007669"/>
    <property type="project" value="UniProtKB-UniRule"/>
</dbReference>
<keyword evidence="3" id="KW-0133">Cell shape</keyword>
<organism evidence="4 5">
    <name type="scientific">Hungatella hathewayi</name>
    <dbReference type="NCBI Taxonomy" id="154046"/>
    <lineage>
        <taxon>Bacteria</taxon>
        <taxon>Bacillati</taxon>
        <taxon>Bacillota</taxon>
        <taxon>Clostridia</taxon>
        <taxon>Lachnospirales</taxon>
        <taxon>Lachnospiraceae</taxon>
        <taxon>Hungatella</taxon>
    </lineage>
</organism>
<dbReference type="PROSITE" id="PS50084">
    <property type="entry name" value="KH_TYPE_1"/>
    <property type="match status" value="1"/>
</dbReference>
<keyword evidence="1 3" id="KW-0963">Cytoplasm</keyword>
<dbReference type="PANTHER" id="PTHR34654:SF1">
    <property type="entry name" value="RNA-BINDING PROTEIN KHPA"/>
    <property type="match status" value="1"/>
</dbReference>
<comment type="caution">
    <text evidence="4">The sequence shown here is derived from an EMBL/GenBank/DDBJ whole genome shotgun (WGS) entry which is preliminary data.</text>
</comment>
<name>A0A174JQZ7_9FIRM</name>
<dbReference type="Gene3D" id="3.30.300.20">
    <property type="match status" value="1"/>
</dbReference>
<accession>A0A174JQZ7</accession>
<dbReference type="Proteomes" id="UP001055091">
    <property type="component" value="Unassembled WGS sequence"/>
</dbReference>
<comment type="function">
    <text evidence="3">A probable RNA chaperone. Forms a complex with KhpB which binds to cellular RNA and controls its expression. Plays a role in peptidoglycan (PG) homeostasis and cell length regulation.</text>
</comment>
<dbReference type="Pfam" id="PF13083">
    <property type="entry name" value="KH_KhpA-B"/>
    <property type="match status" value="1"/>
</dbReference>
<gene>
    <name evidence="3" type="primary">khpA</name>
    <name evidence="4" type="ORF">CE91St55_54590</name>
</gene>
<dbReference type="GO" id="GO:0003723">
    <property type="term" value="F:RNA binding"/>
    <property type="evidence" value="ECO:0007669"/>
    <property type="project" value="UniProtKB-UniRule"/>
</dbReference>
<dbReference type="InterPro" id="IPR009019">
    <property type="entry name" value="KH_sf_prok-type"/>
</dbReference>
<dbReference type="EMBL" id="BQNJ01000002">
    <property type="protein sequence ID" value="GKH03478.1"/>
    <property type="molecule type" value="Genomic_DNA"/>
</dbReference>
<dbReference type="InterPro" id="IPR015946">
    <property type="entry name" value="KH_dom-like_a/b"/>
</dbReference>
<dbReference type="GO" id="GO:0005737">
    <property type="term" value="C:cytoplasm"/>
    <property type="evidence" value="ECO:0007669"/>
    <property type="project" value="UniProtKB-SubCell"/>
</dbReference>
<dbReference type="GO" id="GO:0008360">
    <property type="term" value="P:regulation of cell shape"/>
    <property type="evidence" value="ECO:0007669"/>
    <property type="project" value="UniProtKB-KW"/>
</dbReference>
<sequence length="78" mass="8454">MKHMKELVEVIAKALVDNPDEVAVTESVKDDEIVLELTVAPSDMGKVIGKQGRIAKAIRSVVKAAASKEDKKVIVEIQ</sequence>
<protein>
    <recommendedName>
        <fullName evidence="3">RNA-binding protein KhpA</fullName>
    </recommendedName>
    <alternativeName>
        <fullName evidence="3">KH-domain protein A</fullName>
    </alternativeName>
</protein>